<proteinExistence type="inferred from homology"/>
<keyword evidence="4 6" id="KW-0663">Pyridoxal phosphate</keyword>
<evidence type="ECO:0000256" key="6">
    <source>
        <dbReference type="PIRSR" id="PIRSR602129-50"/>
    </source>
</evidence>
<comment type="cofactor">
    <cofactor evidence="1 6 7">
        <name>pyridoxal 5'-phosphate</name>
        <dbReference type="ChEBI" id="CHEBI:597326"/>
    </cofactor>
</comment>
<gene>
    <name evidence="8" type="ORF">SAMN04487969_101662</name>
</gene>
<dbReference type="PANTHER" id="PTHR45677">
    <property type="entry name" value="GLUTAMATE DECARBOXYLASE-RELATED"/>
    <property type="match status" value="1"/>
</dbReference>
<dbReference type="Pfam" id="PF00282">
    <property type="entry name" value="Pyridoxal_deC"/>
    <property type="match status" value="1"/>
</dbReference>
<dbReference type="GO" id="GO:0004058">
    <property type="term" value="F:aromatic-L-amino-acid decarboxylase activity"/>
    <property type="evidence" value="ECO:0007669"/>
    <property type="project" value="UniProtKB-ARBA"/>
</dbReference>
<evidence type="ECO:0000256" key="3">
    <source>
        <dbReference type="ARBA" id="ARBA00022793"/>
    </source>
</evidence>
<dbReference type="Gene3D" id="3.40.640.10">
    <property type="entry name" value="Type I PLP-dependent aspartate aminotransferase-like (Major domain)"/>
    <property type="match status" value="1"/>
</dbReference>
<dbReference type="CDD" id="cd06450">
    <property type="entry name" value="DOPA_deC_like"/>
    <property type="match status" value="1"/>
</dbReference>
<dbReference type="InterPro" id="IPR015424">
    <property type="entry name" value="PyrdxlP-dep_Trfase"/>
</dbReference>
<dbReference type="SUPFAM" id="SSF53383">
    <property type="entry name" value="PLP-dependent transferases"/>
    <property type="match status" value="1"/>
</dbReference>
<reference evidence="9" key="1">
    <citation type="submission" date="2016-10" db="EMBL/GenBank/DDBJ databases">
        <authorList>
            <person name="Varghese N."/>
            <person name="Submissions S."/>
        </authorList>
    </citation>
    <scope>NUCLEOTIDE SEQUENCE [LARGE SCALE GENOMIC DNA]</scope>
    <source>
        <strain evidence="9">CGMCC 1.10223</strain>
    </source>
</reference>
<accession>A0A1I1YS98</accession>
<dbReference type="GO" id="GO:0019752">
    <property type="term" value="P:carboxylic acid metabolic process"/>
    <property type="evidence" value="ECO:0007669"/>
    <property type="project" value="InterPro"/>
</dbReference>
<evidence type="ECO:0000256" key="5">
    <source>
        <dbReference type="ARBA" id="ARBA00023239"/>
    </source>
</evidence>
<evidence type="ECO:0000256" key="7">
    <source>
        <dbReference type="RuleBase" id="RU000382"/>
    </source>
</evidence>
<evidence type="ECO:0000256" key="1">
    <source>
        <dbReference type="ARBA" id="ARBA00001933"/>
    </source>
</evidence>
<dbReference type="PANTHER" id="PTHR45677:SF8">
    <property type="entry name" value="CYSTEINE SULFINIC ACID DECARBOXYLASE"/>
    <property type="match status" value="1"/>
</dbReference>
<dbReference type="RefSeq" id="WP_046229638.1">
    <property type="nucleotide sequence ID" value="NZ_FONN01000001.1"/>
</dbReference>
<dbReference type="InterPro" id="IPR015422">
    <property type="entry name" value="PyrdxlP-dep_Trfase_small"/>
</dbReference>
<feature type="modified residue" description="N6-(pyridoxal phosphate)lysine" evidence="6">
    <location>
        <position position="321"/>
    </location>
</feature>
<evidence type="ECO:0000313" key="8">
    <source>
        <dbReference type="EMBL" id="SFE21033.1"/>
    </source>
</evidence>
<dbReference type="InterPro" id="IPR015421">
    <property type="entry name" value="PyrdxlP-dep_Trfase_major"/>
</dbReference>
<comment type="similarity">
    <text evidence="2 7">Belongs to the group II decarboxylase family.</text>
</comment>
<dbReference type="InterPro" id="IPR002129">
    <property type="entry name" value="PyrdxlP-dep_de-COase"/>
</dbReference>
<dbReference type="Gene3D" id="3.90.1150.10">
    <property type="entry name" value="Aspartate Aminotransferase, domain 1"/>
    <property type="match status" value="1"/>
</dbReference>
<evidence type="ECO:0000313" key="9">
    <source>
        <dbReference type="Proteomes" id="UP000183410"/>
    </source>
</evidence>
<dbReference type="Proteomes" id="UP000183410">
    <property type="component" value="Unassembled WGS sequence"/>
</dbReference>
<dbReference type="OrthoDB" id="9803665at2"/>
<dbReference type="EMBL" id="FONN01000001">
    <property type="protein sequence ID" value="SFE21033.1"/>
    <property type="molecule type" value="Genomic_DNA"/>
</dbReference>
<name>A0A1I1YS98_9BACL</name>
<organism evidence="8 9">
    <name type="scientific">Paenibacillus algorifonticola</name>
    <dbReference type="NCBI Taxonomy" id="684063"/>
    <lineage>
        <taxon>Bacteria</taxon>
        <taxon>Bacillati</taxon>
        <taxon>Bacillota</taxon>
        <taxon>Bacilli</taxon>
        <taxon>Bacillales</taxon>
        <taxon>Paenibacillaceae</taxon>
        <taxon>Paenibacillus</taxon>
    </lineage>
</organism>
<dbReference type="GO" id="GO:0030170">
    <property type="term" value="F:pyridoxal phosphate binding"/>
    <property type="evidence" value="ECO:0007669"/>
    <property type="project" value="InterPro"/>
</dbReference>
<sequence>MTNKAPKFTDQLDTIFLTPAASSRTQYLYSMEQANEQILSRFACQDKPYSGQSPRVLKQLVHDRLKLFADDGEDIASILNQVGELVMQHSVNVSHPACLAHLQCPPFISSMAAEAIINAMNQSMDSWDQSPAATFVEEQMIAWLCREFGYRKEADGVFTGGGTMSNFMGLLLARDHFAAKRWGWNVQKKGLPPEASKMRIFCSKAAHFTIVKSCALLGLGEQAVIALDVDDNGNISVDRLEEAIKHTTSEGMFPFAVVATAGTTDFGCIDPLEDIAALAEQNQLWFHVDAAYGGALVLSRKHRARLLGIEKADSITVDFHKMFYQSISCGAFLLNERSHFNLLKIHADYLNPEEDEEAGVPNLVLKSVQTTRRFDAMKLYVSLKATGLRTMGEIVDYTLELAEQTASIIAKHPSLQLINQPILNTIVFRYQTQLGISEMEDSINLKIRDILLRKGDVVLARTRFKGRNCLKFTLLNPRTTIEDIKSILKQVQSIGQHLEQMLDERSEKVRHE</sequence>
<evidence type="ECO:0000256" key="2">
    <source>
        <dbReference type="ARBA" id="ARBA00009533"/>
    </source>
</evidence>
<evidence type="ECO:0000256" key="4">
    <source>
        <dbReference type="ARBA" id="ARBA00022898"/>
    </source>
</evidence>
<dbReference type="Gene3D" id="1.20.1650.10">
    <property type="entry name" value="PLP-dependent transferases"/>
    <property type="match status" value="1"/>
</dbReference>
<keyword evidence="3" id="KW-0210">Decarboxylase</keyword>
<dbReference type="GO" id="GO:0005737">
    <property type="term" value="C:cytoplasm"/>
    <property type="evidence" value="ECO:0007669"/>
    <property type="project" value="TreeGrafter"/>
</dbReference>
<dbReference type="AlphaFoldDB" id="A0A1I1YS98"/>
<keyword evidence="9" id="KW-1185">Reference proteome</keyword>
<keyword evidence="5 7" id="KW-0456">Lyase</keyword>
<protein>
    <submittedName>
        <fullName evidence="8">L-2,4-diaminobutyrate decarboxylase</fullName>
    </submittedName>
</protein>